<evidence type="ECO:0000313" key="6">
    <source>
        <dbReference type="EMBL" id="MBF8193545.1"/>
    </source>
</evidence>
<name>A0A931AKQ9_9ACTN</name>
<evidence type="ECO:0000256" key="2">
    <source>
        <dbReference type="ARBA" id="ARBA00022630"/>
    </source>
</evidence>
<comment type="similarity">
    <text evidence="4">Belongs to the flavoredoxin family.</text>
</comment>
<dbReference type="InterPro" id="IPR012349">
    <property type="entry name" value="Split_barrel_FMN-bd"/>
</dbReference>
<evidence type="ECO:0000256" key="1">
    <source>
        <dbReference type="ARBA" id="ARBA00001917"/>
    </source>
</evidence>
<gene>
    <name evidence="6" type="ORF">ITP53_49305</name>
</gene>
<dbReference type="PANTHER" id="PTHR33798">
    <property type="entry name" value="FLAVOPROTEIN OXYGENASE"/>
    <property type="match status" value="1"/>
</dbReference>
<dbReference type="AlphaFoldDB" id="A0A931AKQ9"/>
<dbReference type="SUPFAM" id="SSF50475">
    <property type="entry name" value="FMN-binding split barrel"/>
    <property type="match status" value="1"/>
</dbReference>
<dbReference type="Proteomes" id="UP000605361">
    <property type="component" value="Unassembled WGS sequence"/>
</dbReference>
<dbReference type="GO" id="GO:0010181">
    <property type="term" value="F:FMN binding"/>
    <property type="evidence" value="ECO:0007669"/>
    <property type="project" value="InterPro"/>
</dbReference>
<evidence type="ECO:0000313" key="7">
    <source>
        <dbReference type="Proteomes" id="UP000605361"/>
    </source>
</evidence>
<feature type="domain" description="Flavin reductase like" evidence="5">
    <location>
        <begin position="25"/>
        <end position="171"/>
    </location>
</feature>
<dbReference type="EMBL" id="JADOGI010000294">
    <property type="protein sequence ID" value="MBF8193545.1"/>
    <property type="molecule type" value="Genomic_DNA"/>
</dbReference>
<evidence type="ECO:0000256" key="3">
    <source>
        <dbReference type="ARBA" id="ARBA00022643"/>
    </source>
</evidence>
<dbReference type="InterPro" id="IPR002563">
    <property type="entry name" value="Flavin_Rdtase-like_dom"/>
</dbReference>
<dbReference type="GO" id="GO:0016646">
    <property type="term" value="F:oxidoreductase activity, acting on the CH-NH group of donors, NAD or NADP as acceptor"/>
    <property type="evidence" value="ECO:0007669"/>
    <property type="project" value="UniProtKB-ARBA"/>
</dbReference>
<proteinExistence type="inferred from homology"/>
<comment type="cofactor">
    <cofactor evidence="1">
        <name>FMN</name>
        <dbReference type="ChEBI" id="CHEBI:58210"/>
    </cofactor>
</comment>
<keyword evidence="2" id="KW-0285">Flavoprotein</keyword>
<evidence type="ECO:0000256" key="4">
    <source>
        <dbReference type="ARBA" id="ARBA00038054"/>
    </source>
</evidence>
<protein>
    <submittedName>
        <fullName evidence="6">Flavin reductase family protein</fullName>
    </submittedName>
</protein>
<reference evidence="6" key="1">
    <citation type="submission" date="2020-11" db="EMBL/GenBank/DDBJ databases">
        <title>Whole-genome analyses of Nonomuraea sp. K274.</title>
        <authorList>
            <person name="Veyisoglu A."/>
        </authorList>
    </citation>
    <scope>NUCLEOTIDE SEQUENCE</scope>
    <source>
        <strain evidence="6">K274</strain>
    </source>
</reference>
<dbReference type="Gene3D" id="2.30.110.10">
    <property type="entry name" value="Electron Transport, Fmn-binding Protein, Chain A"/>
    <property type="match status" value="1"/>
</dbReference>
<accession>A0A931AKQ9</accession>
<comment type="caution">
    <text evidence="6">The sequence shown here is derived from an EMBL/GenBank/DDBJ whole genome shotgun (WGS) entry which is preliminary data.</text>
</comment>
<sequence length="204" mass="22192">MDLDRHLEIDPSEWTKPDTYDLVTALVVPRPIAWVSTVSPGGHRNLAPHSYFNLVADHPVHVAFSSVGVKDTLRNIRATGEFVVNFAGQQLLSALDATAADVDPECDEFMIAGVTPEGSHRVTPPRVAEAPAHFECVLAGQVPVGNCTLVIGRVVHVHVAPYVWSKRRVDPAALDPTVRLSRRYGMLAPVFTPEESPSPHVLAE</sequence>
<dbReference type="PANTHER" id="PTHR33798:SF5">
    <property type="entry name" value="FLAVIN REDUCTASE LIKE DOMAIN-CONTAINING PROTEIN"/>
    <property type="match status" value="1"/>
</dbReference>
<keyword evidence="7" id="KW-1185">Reference proteome</keyword>
<dbReference type="Pfam" id="PF01613">
    <property type="entry name" value="Flavin_Reduct"/>
    <property type="match status" value="1"/>
</dbReference>
<keyword evidence="3" id="KW-0288">FMN</keyword>
<organism evidence="6 7">
    <name type="scientific">Nonomuraea cypriaca</name>
    <dbReference type="NCBI Taxonomy" id="1187855"/>
    <lineage>
        <taxon>Bacteria</taxon>
        <taxon>Bacillati</taxon>
        <taxon>Actinomycetota</taxon>
        <taxon>Actinomycetes</taxon>
        <taxon>Streptosporangiales</taxon>
        <taxon>Streptosporangiaceae</taxon>
        <taxon>Nonomuraea</taxon>
    </lineage>
</organism>
<dbReference type="SMART" id="SM00903">
    <property type="entry name" value="Flavin_Reduct"/>
    <property type="match status" value="1"/>
</dbReference>
<evidence type="ECO:0000259" key="5">
    <source>
        <dbReference type="SMART" id="SM00903"/>
    </source>
</evidence>